<dbReference type="GO" id="GO:0016491">
    <property type="term" value="F:oxidoreductase activity"/>
    <property type="evidence" value="ECO:0007669"/>
    <property type="project" value="InterPro"/>
</dbReference>
<dbReference type="EMBL" id="FN668567">
    <property type="protein sequence ID" value="CBJ61639.1"/>
    <property type="molecule type" value="Genomic_DNA"/>
</dbReference>
<proteinExistence type="predicted"/>
<dbReference type="AlphaFoldDB" id="D3VML9"/>
<dbReference type="InterPro" id="IPR052544">
    <property type="entry name" value="Bacteriocin_Proc_Enz"/>
</dbReference>
<organism evidence="2">
    <name type="scientific">Bacillus amyloliquefaciens</name>
    <name type="common">Bacillus velezensis</name>
    <dbReference type="NCBI Taxonomy" id="1390"/>
    <lineage>
        <taxon>Bacteria</taxon>
        <taxon>Bacillati</taxon>
        <taxon>Bacillota</taxon>
        <taxon>Bacilli</taxon>
        <taxon>Bacillales</taxon>
        <taxon>Bacillaceae</taxon>
        <taxon>Bacillus</taxon>
        <taxon>Bacillus amyloliquefaciens group</taxon>
    </lineage>
</organism>
<dbReference type="NCBIfam" id="TIGR03605">
    <property type="entry name" value="antibiot_sagB"/>
    <property type="match status" value="1"/>
</dbReference>
<feature type="domain" description="Nitroreductase" evidence="1">
    <location>
        <begin position="96"/>
        <end position="259"/>
    </location>
</feature>
<protein>
    <submittedName>
        <fullName evidence="2">PtnB protein</fullName>
    </submittedName>
</protein>
<dbReference type="PANTHER" id="PTHR43745">
    <property type="entry name" value="NITROREDUCTASE MJ1384-RELATED"/>
    <property type="match status" value="1"/>
</dbReference>
<dbReference type="CDD" id="cd02142">
    <property type="entry name" value="McbC_SagB-like_oxidoreductase"/>
    <property type="match status" value="1"/>
</dbReference>
<dbReference type="Gene3D" id="3.40.109.10">
    <property type="entry name" value="NADH Oxidase"/>
    <property type="match status" value="1"/>
</dbReference>
<dbReference type="InterPro" id="IPR020051">
    <property type="entry name" value="SagB-type_dehydrogenase"/>
</dbReference>
<sequence>MKGVNEMKEIERHATNLVDVVYGNEKLRFDDPSENWFEASKVYRSSMAWDAPGVAGLMRSATLQKIATHAGKRFDDLPLITLPSPLRTSVSLDEVIQNRRSIEQFNGGSTTLAQLSTILQGSYGLIERPEGPRRPIPSGGALYPLDLYVVSNKVDSLEKGLYHFDPYRKGLVHLGEYSEEDFGRIMLQEEAVKDFSFAVIISASFWRSRFKYGHRSYRFIFIEAGHLMQNMILLATAQCIQSRPYGGFIDDELMDLIGGHNGVDDAPIYTLVAGT</sequence>
<accession>D3VML9</accession>
<evidence type="ECO:0000313" key="2">
    <source>
        <dbReference type="EMBL" id="CBJ61639.1"/>
    </source>
</evidence>
<gene>
    <name evidence="2" type="primary">ptnB</name>
</gene>
<dbReference type="SUPFAM" id="SSF55469">
    <property type="entry name" value="FMN-dependent nitroreductase-like"/>
    <property type="match status" value="1"/>
</dbReference>
<evidence type="ECO:0000259" key="1">
    <source>
        <dbReference type="Pfam" id="PF00881"/>
    </source>
</evidence>
<dbReference type="InterPro" id="IPR000415">
    <property type="entry name" value="Nitroreductase-like"/>
</dbReference>
<name>D3VML9_BACAM</name>
<dbReference type="InterPro" id="IPR029479">
    <property type="entry name" value="Nitroreductase"/>
</dbReference>
<dbReference type="PANTHER" id="PTHR43745:SF2">
    <property type="entry name" value="NITROREDUCTASE MJ1384-RELATED"/>
    <property type="match status" value="1"/>
</dbReference>
<reference evidence="2" key="1">
    <citation type="submission" date="2010-02" db="EMBL/GenBank/DDBJ databases">
        <title>Plantathiazolicin, a novel microcin/streptolysin-like bacteriocin of Bacillus amyloliquefaciens FZB42.</title>
        <authorList>
            <person name="Scholz R."/>
            <person name="Molohon K."/>
            <person name="Nachtigall J."/>
            <person name="Vater J."/>
            <person name="Suessmuth R.D."/>
            <person name="Mitchell D.A."/>
            <person name="Borriss R."/>
        </authorList>
    </citation>
    <scope>NUCLEOTIDE SEQUENCE</scope>
    <source>
        <strain evidence="2">FZB42</strain>
    </source>
</reference>
<dbReference type="Pfam" id="PF00881">
    <property type="entry name" value="Nitroreductase"/>
    <property type="match status" value="1"/>
</dbReference>